<dbReference type="AlphaFoldDB" id="A0A6A4IJA5"/>
<proteinExistence type="predicted"/>
<sequence>MVRRSFPAGKAQKTSTHNQTPNNRSHKNPSNGHQGIKEVPNRKKKFPPPTTYYQGHNSTRFEWPPNSYLPYYLRVWPSSGEAASRLEMPSYHPRSRSKAIPQPLSLQFPSLQFPSTVHKLTLSSPHSGNANAQRPPRVGVGGFWNLNRIHNNANPTTKTPERRPMAFWRCTVVHRVSEMAGPYSAVSRCLLAPPTGFPDRGNELKTLGRGVCFNLPRWGIKILDPSSLLQDRYSVN</sequence>
<organism evidence="2 3">
    <name type="scientific">Gymnopus androsaceus JB14</name>
    <dbReference type="NCBI Taxonomy" id="1447944"/>
    <lineage>
        <taxon>Eukaryota</taxon>
        <taxon>Fungi</taxon>
        <taxon>Dikarya</taxon>
        <taxon>Basidiomycota</taxon>
        <taxon>Agaricomycotina</taxon>
        <taxon>Agaricomycetes</taxon>
        <taxon>Agaricomycetidae</taxon>
        <taxon>Agaricales</taxon>
        <taxon>Marasmiineae</taxon>
        <taxon>Omphalotaceae</taxon>
        <taxon>Gymnopus</taxon>
    </lineage>
</organism>
<gene>
    <name evidence="2" type="ORF">BT96DRAFT_984354</name>
</gene>
<keyword evidence="3" id="KW-1185">Reference proteome</keyword>
<evidence type="ECO:0000313" key="2">
    <source>
        <dbReference type="EMBL" id="KAE9410030.1"/>
    </source>
</evidence>
<name>A0A6A4IJA5_9AGAR</name>
<evidence type="ECO:0000256" key="1">
    <source>
        <dbReference type="SAM" id="MobiDB-lite"/>
    </source>
</evidence>
<feature type="region of interest" description="Disordered" evidence="1">
    <location>
        <begin position="1"/>
        <end position="59"/>
    </location>
</feature>
<dbReference type="Proteomes" id="UP000799118">
    <property type="component" value="Unassembled WGS sequence"/>
</dbReference>
<dbReference type="EMBL" id="ML769386">
    <property type="protein sequence ID" value="KAE9410030.1"/>
    <property type="molecule type" value="Genomic_DNA"/>
</dbReference>
<accession>A0A6A4IJA5</accession>
<protein>
    <submittedName>
        <fullName evidence="2">Uncharacterized protein</fullName>
    </submittedName>
</protein>
<reference evidence="2" key="1">
    <citation type="journal article" date="2019" name="Environ. Microbiol.">
        <title>Fungal ecological strategies reflected in gene transcription - a case study of two litter decomposers.</title>
        <authorList>
            <person name="Barbi F."/>
            <person name="Kohler A."/>
            <person name="Barry K."/>
            <person name="Baskaran P."/>
            <person name="Daum C."/>
            <person name="Fauchery L."/>
            <person name="Ihrmark K."/>
            <person name="Kuo A."/>
            <person name="LaButti K."/>
            <person name="Lipzen A."/>
            <person name="Morin E."/>
            <person name="Grigoriev I.V."/>
            <person name="Henrissat B."/>
            <person name="Lindahl B."/>
            <person name="Martin F."/>
        </authorList>
    </citation>
    <scope>NUCLEOTIDE SEQUENCE</scope>
    <source>
        <strain evidence="2">JB14</strain>
    </source>
</reference>
<feature type="compositionally biased region" description="Polar residues" evidence="1">
    <location>
        <begin position="12"/>
        <end position="33"/>
    </location>
</feature>
<evidence type="ECO:0000313" key="3">
    <source>
        <dbReference type="Proteomes" id="UP000799118"/>
    </source>
</evidence>